<evidence type="ECO:0000256" key="1">
    <source>
        <dbReference type="SAM" id="MobiDB-lite"/>
    </source>
</evidence>
<dbReference type="CDD" id="cd00063">
    <property type="entry name" value="FN3"/>
    <property type="match status" value="1"/>
</dbReference>
<reference evidence="3" key="1">
    <citation type="submission" date="2018-05" db="EMBL/GenBank/DDBJ databases">
        <authorList>
            <person name="Lanie J.A."/>
            <person name="Ng W.-L."/>
            <person name="Kazmierczak K.M."/>
            <person name="Andrzejewski T.M."/>
            <person name="Davidsen T.M."/>
            <person name="Wayne K.J."/>
            <person name="Tettelin H."/>
            <person name="Glass J.I."/>
            <person name="Rusch D."/>
            <person name="Podicherti R."/>
            <person name="Tsui H.-C.T."/>
            <person name="Winkler M.E."/>
        </authorList>
    </citation>
    <scope>NUCLEOTIDE SEQUENCE</scope>
</reference>
<feature type="non-terminal residue" evidence="3">
    <location>
        <position position="1"/>
    </location>
</feature>
<evidence type="ECO:0000313" key="3">
    <source>
        <dbReference type="EMBL" id="SVB52098.1"/>
    </source>
</evidence>
<dbReference type="AlphaFoldDB" id="A0A382EMZ9"/>
<dbReference type="SUPFAM" id="SSF49265">
    <property type="entry name" value="Fibronectin type III"/>
    <property type="match status" value="1"/>
</dbReference>
<proteinExistence type="predicted"/>
<dbReference type="InterPro" id="IPR003961">
    <property type="entry name" value="FN3_dom"/>
</dbReference>
<dbReference type="InterPro" id="IPR013783">
    <property type="entry name" value="Ig-like_fold"/>
</dbReference>
<gene>
    <name evidence="3" type="ORF">METZ01_LOCUS204952</name>
</gene>
<evidence type="ECO:0000259" key="2">
    <source>
        <dbReference type="PROSITE" id="PS50853"/>
    </source>
</evidence>
<accession>A0A382EMZ9</accession>
<dbReference type="Gene3D" id="2.60.40.10">
    <property type="entry name" value="Immunoglobulins"/>
    <property type="match status" value="1"/>
</dbReference>
<dbReference type="EMBL" id="UINC01045392">
    <property type="protein sequence ID" value="SVB52098.1"/>
    <property type="molecule type" value="Genomic_DNA"/>
</dbReference>
<sequence>VKEKMNKVLYIILISLISFTVISCGEKDESTSTTTSTLDPPTTATATGGYYQVELDWSDVSGATGYTIYWSTSTGVSSSSTAITGITDSNYTHTGLDDGTTYYYKGATVNSAGTGSLSSEVNAIPRDATTVTEGCTGKETASGTVQGVTRTGPSGT</sequence>
<dbReference type="InterPro" id="IPR036116">
    <property type="entry name" value="FN3_sf"/>
</dbReference>
<name>A0A382EMZ9_9ZZZZ</name>
<dbReference type="Pfam" id="PF00041">
    <property type="entry name" value="fn3"/>
    <property type="match status" value="1"/>
</dbReference>
<dbReference type="PROSITE" id="PS50853">
    <property type="entry name" value="FN3"/>
    <property type="match status" value="1"/>
</dbReference>
<protein>
    <recommendedName>
        <fullName evidence="2">Fibronectin type-III domain-containing protein</fullName>
    </recommendedName>
</protein>
<feature type="non-terminal residue" evidence="3">
    <location>
        <position position="156"/>
    </location>
</feature>
<feature type="domain" description="Fibronectin type-III" evidence="2">
    <location>
        <begin position="37"/>
        <end position="128"/>
    </location>
</feature>
<feature type="region of interest" description="Disordered" evidence="1">
    <location>
        <begin position="134"/>
        <end position="156"/>
    </location>
</feature>
<organism evidence="3">
    <name type="scientific">marine metagenome</name>
    <dbReference type="NCBI Taxonomy" id="408172"/>
    <lineage>
        <taxon>unclassified sequences</taxon>
        <taxon>metagenomes</taxon>
        <taxon>ecological metagenomes</taxon>
    </lineage>
</organism>